<dbReference type="Pfam" id="PF13365">
    <property type="entry name" value="Trypsin_2"/>
    <property type="match status" value="1"/>
</dbReference>
<dbReference type="SUPFAM" id="SSF50494">
    <property type="entry name" value="Trypsin-like serine proteases"/>
    <property type="match status" value="1"/>
</dbReference>
<dbReference type="Proteomes" id="UP000473014">
    <property type="component" value="Unassembled WGS sequence"/>
</dbReference>
<dbReference type="InterPro" id="IPR015943">
    <property type="entry name" value="WD40/YVTN_repeat-like_dom_sf"/>
</dbReference>
<evidence type="ECO:0000259" key="1">
    <source>
        <dbReference type="Pfam" id="PF20703"/>
    </source>
</evidence>
<evidence type="ECO:0000313" key="3">
    <source>
        <dbReference type="Proteomes" id="UP000473014"/>
    </source>
</evidence>
<dbReference type="SUPFAM" id="SSF50969">
    <property type="entry name" value="YVTN repeat-like/Quinoprotein amine dehydrogenase"/>
    <property type="match status" value="1"/>
</dbReference>
<protein>
    <recommendedName>
        <fullName evidence="1">Novel STAND NTPase 1 domain-containing protein</fullName>
    </recommendedName>
</protein>
<dbReference type="InterPro" id="IPR049052">
    <property type="entry name" value="nSTAND1"/>
</dbReference>
<keyword evidence="3" id="KW-1185">Reference proteome</keyword>
<dbReference type="InterPro" id="IPR011044">
    <property type="entry name" value="Quino_amine_DH_bsu"/>
</dbReference>
<dbReference type="InterPro" id="IPR051200">
    <property type="entry name" value="Host-pathogen_enzymatic-act"/>
</dbReference>
<gene>
    <name evidence="2" type="ORF">F0L17_00300</name>
</gene>
<dbReference type="Gene3D" id="2.130.10.10">
    <property type="entry name" value="YVTN repeat-like/Quinoprotein amine dehydrogenase"/>
    <property type="match status" value="3"/>
</dbReference>
<comment type="caution">
    <text evidence="2">The sequence shown here is derived from an EMBL/GenBank/DDBJ whole genome shotgun (WGS) entry which is preliminary data.</text>
</comment>
<dbReference type="SUPFAM" id="SSF82171">
    <property type="entry name" value="DPP6 N-terminal domain-like"/>
    <property type="match status" value="2"/>
</dbReference>
<dbReference type="RefSeq" id="WP_155069218.1">
    <property type="nucleotide sequence ID" value="NZ_WIXO01000001.1"/>
</dbReference>
<accession>A0A6G2B699</accession>
<name>A0A6G2B699_9ACTN</name>
<dbReference type="EMBL" id="WIXO01000001">
    <property type="protein sequence ID" value="MTE17603.1"/>
    <property type="molecule type" value="Genomic_DNA"/>
</dbReference>
<organism evidence="2 3">
    <name type="scientific">Streptomyces taklimakanensis</name>
    <dbReference type="NCBI Taxonomy" id="2569853"/>
    <lineage>
        <taxon>Bacteria</taxon>
        <taxon>Bacillati</taxon>
        <taxon>Actinomycetota</taxon>
        <taxon>Actinomycetes</taxon>
        <taxon>Kitasatosporales</taxon>
        <taxon>Streptomycetaceae</taxon>
        <taxon>Streptomyces</taxon>
    </lineage>
</organism>
<sequence>MRRYADRAGFVVRVLAAGTHRPVGMGFVVGDRHVLTCAHVVNAALGRGVRQPDHPGGEVRIPVDFPILGGADGAPTRMCVVERWLPPPKEGTVGDDFAGLVVVGEELPTMAGPARLNEQASPSPDEQVAVFGHPSLAERRSGTWAVARVRGRVGAGLLQVDADPAAAMRLQPGFSGSPLVVAGASGDSVIGMVVAAGRHGDHRDAYGFPTSRLVMSWPEALADVPPSPYRGLLPFTSADDAVFVGRETDTSQLREMVAEDGFVLVIGPSGVGKSSLVEAGLVPRWRDTGAVAVTVRPGSGAGSPARRLVGDVEAALRAAVGVDVWSLDIEPGPGALGAALSRRARATGSRVLVHIDQFEELLTDASADQRHELLELLVPTAREVADSCRIVATMRSDFVPMVLELPDQGPRLRHRMFALSPMGPAALERAVTEPALTRGVRYEDGLAAQIAADAGGATGSLPLMAFTLAQLWEAQRERRLTFADYRRFGGLAGAIDRHAERIYERLRRDGLAEQVKSVMLALVRTRGGAAEAGARPAPLHRFPGMRGLIDDLCRHRLLVLDSARADGEPLVWLSHESLIRSWSRFSRWVDDDVEFQRWLVTMEERAADNELIADTRLASAEQWLAERASDIPQEVADLIAASRSAWRDRIAELEEAKARAVLKAAEADARRLAAAAELAAMTKPGSPVPLVLAQRSIQALWTLEGDTALRRVLRRAPHPLVRLPDVHPEPDTQSVTILGDHLVRTVTWYQGGDRHRVRTELFGIDREAHRFRTVHEADDRVLHPAPGRVAVRVGARRVTVVDLHSGDTIAEDRDCRSVVASALSRDGTRLAIVRGVRPSYRPGQARSLSDATVRVIDLVTGRVRHTLDDGTLPDTGSLLTARNFTFSDDCTLLAATEPDGARSNRTVVYDLTGGRAPVGIPHDGYAWEAVAISPDNALLAVGVNHVDGCGDARSGAVEVFDLTHHGEQPGRLRFRLHQYTPVQALAFGQTADRLAVALGDTQYHRTPGAGLLIDVATGRELRRLHHDFTVDSVCLTTDGSRVAFAGRHAARVFDAATGRELARVDHEDEIADMTFGPDGRLLTATTTPTGAGCRLFEARGSEIARLDLTYSAQVFFTSDGGTALVTENDLSSGRTTVVDTATAARRGVVGHGRFASVRGSATHAHLVAVTHNGSASGRPGEVTIHDLSGEREPLTIPHQGYRDVAYVRFTDDGRRVVTSATTPTGADEIGRYCILVTDTRSGTLRSSIGITGYVIACSGDGMLAAVVSDVDVGTGSGIFRKTGDGAATGTVRIVNTADGVEHHRFRSRVDTALFAPDHTWVAVVQDGSVALMGARDGDVLCRIPLALDTPRNYVEIATSPNGRHLAFTEDSGARDGVFTLAETRTGTRIAVAACESAGSPAFCSDGTRATFVADGSARVVDVRTGTTLCVVEHDERVWQSVLSGAGGENLVTVGNHSLRVSWTDTATMAAMAKARQVRDLTRTEAQRYLNGSTKNASHP</sequence>
<evidence type="ECO:0000313" key="2">
    <source>
        <dbReference type="EMBL" id="MTE17603.1"/>
    </source>
</evidence>
<dbReference type="OrthoDB" id="9757990at2"/>
<dbReference type="InterPro" id="IPR027417">
    <property type="entry name" value="P-loop_NTPase"/>
</dbReference>
<dbReference type="SUPFAM" id="SSF52540">
    <property type="entry name" value="P-loop containing nucleoside triphosphate hydrolases"/>
    <property type="match status" value="1"/>
</dbReference>
<reference evidence="2 3" key="1">
    <citation type="submission" date="2019-11" db="EMBL/GenBank/DDBJ databases">
        <authorList>
            <person name="Yuan L."/>
        </authorList>
    </citation>
    <scope>NUCLEOTIDE SEQUENCE [LARGE SCALE GENOMIC DNA]</scope>
    <source>
        <strain evidence="2 3">TRM43335</strain>
    </source>
</reference>
<feature type="domain" description="Novel STAND NTPase 1" evidence="1">
    <location>
        <begin position="228"/>
        <end position="607"/>
    </location>
</feature>
<dbReference type="Pfam" id="PF20703">
    <property type="entry name" value="nSTAND1"/>
    <property type="match status" value="1"/>
</dbReference>
<dbReference type="PANTHER" id="PTHR47197">
    <property type="entry name" value="PROTEIN NIRF"/>
    <property type="match status" value="1"/>
</dbReference>
<proteinExistence type="predicted"/>
<dbReference type="PANTHER" id="PTHR47197:SF3">
    <property type="entry name" value="DIHYDRO-HEME D1 DEHYDROGENASE"/>
    <property type="match status" value="1"/>
</dbReference>
<dbReference type="InterPro" id="IPR009003">
    <property type="entry name" value="Peptidase_S1_PA"/>
</dbReference>
<dbReference type="Gene3D" id="3.40.50.300">
    <property type="entry name" value="P-loop containing nucleotide triphosphate hydrolases"/>
    <property type="match status" value="1"/>
</dbReference>